<reference evidence="1 2" key="1">
    <citation type="submission" date="2019-07" db="EMBL/GenBank/DDBJ databases">
        <title>Venturia inaequalis Genome Resource.</title>
        <authorList>
            <person name="Lichtner F.J."/>
        </authorList>
    </citation>
    <scope>NUCLEOTIDE SEQUENCE [LARGE SCALE GENOMIC DNA]</scope>
    <source>
        <strain evidence="1 2">DMI_063113</strain>
    </source>
</reference>
<sequence length="55" mass="6400">MRCYAARLKKQTATGIPAYLDGLERISTVKICNVNCSPYWKAWTLQHCEFKTLDY</sequence>
<evidence type="ECO:0000313" key="2">
    <source>
        <dbReference type="Proteomes" id="UP000490939"/>
    </source>
</evidence>
<comment type="caution">
    <text evidence="1">The sequence shown here is derived from an EMBL/GenBank/DDBJ whole genome shotgun (WGS) entry which is preliminary data.</text>
</comment>
<organism evidence="1 2">
    <name type="scientific">Venturia inaequalis</name>
    <name type="common">Apple scab fungus</name>
    <dbReference type="NCBI Taxonomy" id="5025"/>
    <lineage>
        <taxon>Eukaryota</taxon>
        <taxon>Fungi</taxon>
        <taxon>Dikarya</taxon>
        <taxon>Ascomycota</taxon>
        <taxon>Pezizomycotina</taxon>
        <taxon>Dothideomycetes</taxon>
        <taxon>Pleosporomycetidae</taxon>
        <taxon>Venturiales</taxon>
        <taxon>Venturiaceae</taxon>
        <taxon>Venturia</taxon>
    </lineage>
</organism>
<gene>
    <name evidence="1" type="ORF">EG327_002142</name>
</gene>
<dbReference type="AlphaFoldDB" id="A0A8H3VLY9"/>
<keyword evidence="2" id="KW-1185">Reference proteome</keyword>
<proteinExistence type="predicted"/>
<protein>
    <submittedName>
        <fullName evidence="1">Uncharacterized protein</fullName>
    </submittedName>
</protein>
<dbReference type="Proteomes" id="UP000490939">
    <property type="component" value="Unassembled WGS sequence"/>
</dbReference>
<accession>A0A8H3VLY9</accession>
<name>A0A8H3VLY9_VENIN</name>
<evidence type="ECO:0000313" key="1">
    <source>
        <dbReference type="EMBL" id="KAE9989872.1"/>
    </source>
</evidence>
<dbReference type="EMBL" id="WNWR01000164">
    <property type="protein sequence ID" value="KAE9989872.1"/>
    <property type="molecule type" value="Genomic_DNA"/>
</dbReference>